<sequence>MSRTWLYLAGLGKDPHGHTPKTAATKGTITLIVPFCQDGDPLCFPFPSTLQKNFGTAWYSRHSFTLTRHLRPSRVFVKRLDKAAIVFIIERTQVRRTTSEELVLRV</sequence>
<keyword evidence="2" id="KW-1185">Reference proteome</keyword>
<dbReference type="EMBL" id="JACEEZ010000533">
    <property type="protein sequence ID" value="KAG0730106.1"/>
    <property type="molecule type" value="Genomic_DNA"/>
</dbReference>
<accession>A0A8J4YSV7</accession>
<evidence type="ECO:0000313" key="2">
    <source>
        <dbReference type="Proteomes" id="UP000770661"/>
    </source>
</evidence>
<evidence type="ECO:0000313" key="1">
    <source>
        <dbReference type="EMBL" id="KAG0730106.1"/>
    </source>
</evidence>
<organism evidence="1 2">
    <name type="scientific">Chionoecetes opilio</name>
    <name type="common">Atlantic snow crab</name>
    <name type="synonym">Cancer opilio</name>
    <dbReference type="NCBI Taxonomy" id="41210"/>
    <lineage>
        <taxon>Eukaryota</taxon>
        <taxon>Metazoa</taxon>
        <taxon>Ecdysozoa</taxon>
        <taxon>Arthropoda</taxon>
        <taxon>Crustacea</taxon>
        <taxon>Multicrustacea</taxon>
        <taxon>Malacostraca</taxon>
        <taxon>Eumalacostraca</taxon>
        <taxon>Eucarida</taxon>
        <taxon>Decapoda</taxon>
        <taxon>Pleocyemata</taxon>
        <taxon>Brachyura</taxon>
        <taxon>Eubrachyura</taxon>
        <taxon>Majoidea</taxon>
        <taxon>Majidae</taxon>
        <taxon>Chionoecetes</taxon>
    </lineage>
</organism>
<dbReference type="Proteomes" id="UP000770661">
    <property type="component" value="Unassembled WGS sequence"/>
</dbReference>
<comment type="caution">
    <text evidence="1">The sequence shown here is derived from an EMBL/GenBank/DDBJ whole genome shotgun (WGS) entry which is preliminary data.</text>
</comment>
<gene>
    <name evidence="1" type="ORF">GWK47_028962</name>
</gene>
<dbReference type="AlphaFoldDB" id="A0A8J4YSV7"/>
<proteinExistence type="predicted"/>
<protein>
    <submittedName>
        <fullName evidence="1">Uncharacterized protein</fullName>
    </submittedName>
</protein>
<name>A0A8J4YSV7_CHIOP</name>
<reference evidence="1" key="1">
    <citation type="submission" date="2020-07" db="EMBL/GenBank/DDBJ databases">
        <title>The High-quality genome of the commercially important snow crab, Chionoecetes opilio.</title>
        <authorList>
            <person name="Jeong J.-H."/>
            <person name="Ryu S."/>
        </authorList>
    </citation>
    <scope>NUCLEOTIDE SEQUENCE</scope>
    <source>
        <strain evidence="1">MADBK_172401_WGS</strain>
        <tissue evidence="1">Digestive gland</tissue>
    </source>
</reference>